<gene>
    <name evidence="1" type="ORF">Vadar_016481</name>
</gene>
<sequence length="162" mass="17332">MATTAGTPPKSGADDEVEHDPSPNPNPNFTSSPPALCLLRCAFDSASGALVGSIFGFGRGLVSRKGFKGSLEESASSAKTFAVLSGVHSLVVCLLKRLRGKDDESPKLWTSALRPAFVSCFRPNKFTVLTNYAKKCFQASHITMSNGYETGKIDIIGALFRW</sequence>
<reference evidence="1 2" key="1">
    <citation type="journal article" date="2021" name="Hortic Res">
        <title>High-quality reference genome and annotation aids understanding of berry development for evergreen blueberry (Vaccinium darrowii).</title>
        <authorList>
            <person name="Yu J."/>
            <person name="Hulse-Kemp A.M."/>
            <person name="Babiker E."/>
            <person name="Staton M."/>
        </authorList>
    </citation>
    <scope>NUCLEOTIDE SEQUENCE [LARGE SCALE GENOMIC DNA]</scope>
    <source>
        <strain evidence="2">cv. NJ 8807/NJ 8810</strain>
        <tissue evidence="1">Young leaf</tissue>
    </source>
</reference>
<keyword evidence="2" id="KW-1185">Reference proteome</keyword>
<evidence type="ECO:0000313" key="1">
    <source>
        <dbReference type="EMBL" id="KAH7843424.1"/>
    </source>
</evidence>
<comment type="caution">
    <text evidence="1">The sequence shown here is derived from an EMBL/GenBank/DDBJ whole genome shotgun (WGS) entry which is preliminary data.</text>
</comment>
<proteinExistence type="predicted"/>
<name>A0ACB7XRV1_9ERIC</name>
<organism evidence="1 2">
    <name type="scientific">Vaccinium darrowii</name>
    <dbReference type="NCBI Taxonomy" id="229202"/>
    <lineage>
        <taxon>Eukaryota</taxon>
        <taxon>Viridiplantae</taxon>
        <taxon>Streptophyta</taxon>
        <taxon>Embryophyta</taxon>
        <taxon>Tracheophyta</taxon>
        <taxon>Spermatophyta</taxon>
        <taxon>Magnoliopsida</taxon>
        <taxon>eudicotyledons</taxon>
        <taxon>Gunneridae</taxon>
        <taxon>Pentapetalae</taxon>
        <taxon>asterids</taxon>
        <taxon>Ericales</taxon>
        <taxon>Ericaceae</taxon>
        <taxon>Vaccinioideae</taxon>
        <taxon>Vaccinieae</taxon>
        <taxon>Vaccinium</taxon>
    </lineage>
</organism>
<dbReference type="EMBL" id="CM037151">
    <property type="protein sequence ID" value="KAH7843424.1"/>
    <property type="molecule type" value="Genomic_DNA"/>
</dbReference>
<protein>
    <submittedName>
        <fullName evidence="1">Uncharacterized protein</fullName>
    </submittedName>
</protein>
<accession>A0ACB7XRV1</accession>
<dbReference type="Proteomes" id="UP000828048">
    <property type="component" value="Chromosome 1"/>
</dbReference>
<evidence type="ECO:0000313" key="2">
    <source>
        <dbReference type="Proteomes" id="UP000828048"/>
    </source>
</evidence>